<feature type="domain" description="Glycoside hydrolase family 3 N-terminal" evidence="8">
    <location>
        <begin position="79"/>
        <end position="337"/>
    </location>
</feature>
<evidence type="ECO:0000256" key="6">
    <source>
        <dbReference type="ARBA" id="ARBA00023295"/>
    </source>
</evidence>
<dbReference type="Pfam" id="PF00933">
    <property type="entry name" value="Glyco_hydro_3"/>
    <property type="match status" value="1"/>
</dbReference>
<comment type="catalytic activity">
    <reaction evidence="1">
        <text>Hydrolysis of terminal, non-reducing beta-D-glucosyl residues with release of beta-D-glucose.</text>
        <dbReference type="EC" id="3.2.1.21"/>
    </reaction>
</comment>
<dbReference type="EC" id="3.2.1.21" evidence="3"/>
<evidence type="ECO:0000256" key="2">
    <source>
        <dbReference type="ARBA" id="ARBA00005336"/>
    </source>
</evidence>
<evidence type="ECO:0000256" key="1">
    <source>
        <dbReference type="ARBA" id="ARBA00000448"/>
    </source>
</evidence>
<dbReference type="InterPro" id="IPR002772">
    <property type="entry name" value="Glyco_hydro_3_C"/>
</dbReference>
<evidence type="ECO:0000259" key="8">
    <source>
        <dbReference type="Pfam" id="PF00933"/>
    </source>
</evidence>
<evidence type="ECO:0000256" key="5">
    <source>
        <dbReference type="ARBA" id="ARBA00022801"/>
    </source>
</evidence>
<organism evidence="10 11">
    <name type="scientific">Candidatus Pullichristensenella stercorigallinarum</name>
    <dbReference type="NCBI Taxonomy" id="2840909"/>
    <lineage>
        <taxon>Bacteria</taxon>
        <taxon>Bacillati</taxon>
        <taxon>Bacillota</taxon>
        <taxon>Clostridia</taxon>
        <taxon>Candidatus Pullichristensenella</taxon>
    </lineage>
</organism>
<proteinExistence type="inferred from homology"/>
<dbReference type="PANTHER" id="PTHR30620:SF16">
    <property type="entry name" value="LYSOSOMAL BETA GLUCOSIDASE"/>
    <property type="match status" value="1"/>
</dbReference>
<name>A0A9D0ZJU3_9FIRM</name>
<comment type="caution">
    <text evidence="10">The sequence shown here is derived from an EMBL/GenBank/DDBJ whole genome shotgun (WGS) entry which is preliminary data.</text>
</comment>
<dbReference type="Proteomes" id="UP000824260">
    <property type="component" value="Unassembled WGS sequence"/>
</dbReference>
<dbReference type="Gene3D" id="3.40.50.1700">
    <property type="entry name" value="Glycoside hydrolase family 3 C-terminal domain"/>
    <property type="match status" value="1"/>
</dbReference>
<evidence type="ECO:0000256" key="4">
    <source>
        <dbReference type="ARBA" id="ARBA00022729"/>
    </source>
</evidence>
<feature type="signal peptide" evidence="7">
    <location>
        <begin position="1"/>
        <end position="19"/>
    </location>
</feature>
<feature type="chain" id="PRO_5039128597" description="beta-glucosidase" evidence="7">
    <location>
        <begin position="20"/>
        <end position="623"/>
    </location>
</feature>
<dbReference type="Pfam" id="PF01915">
    <property type="entry name" value="Glyco_hydro_3_C"/>
    <property type="match status" value="1"/>
</dbReference>
<dbReference type="GO" id="GO:0008422">
    <property type="term" value="F:beta-glucosidase activity"/>
    <property type="evidence" value="ECO:0007669"/>
    <property type="project" value="UniProtKB-EC"/>
</dbReference>
<keyword evidence="5 10" id="KW-0378">Hydrolase</keyword>
<reference evidence="10" key="1">
    <citation type="submission" date="2020-10" db="EMBL/GenBank/DDBJ databases">
        <authorList>
            <person name="Gilroy R."/>
        </authorList>
    </citation>
    <scope>NUCLEOTIDE SEQUENCE</scope>
    <source>
        <strain evidence="10">ChiSjej6B24-2974</strain>
    </source>
</reference>
<dbReference type="SUPFAM" id="SSF51445">
    <property type="entry name" value="(Trans)glycosidases"/>
    <property type="match status" value="1"/>
</dbReference>
<reference evidence="10" key="2">
    <citation type="journal article" date="2021" name="PeerJ">
        <title>Extensive microbial diversity within the chicken gut microbiome revealed by metagenomics and culture.</title>
        <authorList>
            <person name="Gilroy R."/>
            <person name="Ravi A."/>
            <person name="Getino M."/>
            <person name="Pursley I."/>
            <person name="Horton D.L."/>
            <person name="Alikhan N.F."/>
            <person name="Baker D."/>
            <person name="Gharbi K."/>
            <person name="Hall N."/>
            <person name="Watson M."/>
            <person name="Adriaenssens E.M."/>
            <person name="Foster-Nyarko E."/>
            <person name="Jarju S."/>
            <person name="Secka A."/>
            <person name="Antonio M."/>
            <person name="Oren A."/>
            <person name="Chaudhuri R.R."/>
            <person name="La Ragione R."/>
            <person name="Hildebrand F."/>
            <person name="Pallen M.J."/>
        </authorList>
    </citation>
    <scope>NUCLEOTIDE SEQUENCE</scope>
    <source>
        <strain evidence="10">ChiSjej6B24-2974</strain>
    </source>
</reference>
<dbReference type="Gene3D" id="3.20.20.300">
    <property type="entry name" value="Glycoside hydrolase, family 3, N-terminal domain"/>
    <property type="match status" value="1"/>
</dbReference>
<dbReference type="GO" id="GO:0009251">
    <property type="term" value="P:glucan catabolic process"/>
    <property type="evidence" value="ECO:0007669"/>
    <property type="project" value="TreeGrafter"/>
</dbReference>
<accession>A0A9D0ZJU3</accession>
<keyword evidence="4 7" id="KW-0732">Signal</keyword>
<evidence type="ECO:0000313" key="11">
    <source>
        <dbReference type="Proteomes" id="UP000824260"/>
    </source>
</evidence>
<gene>
    <name evidence="10" type="ORF">IAA52_00505</name>
</gene>
<dbReference type="InterPro" id="IPR036962">
    <property type="entry name" value="Glyco_hydro_3_N_sf"/>
</dbReference>
<evidence type="ECO:0000256" key="3">
    <source>
        <dbReference type="ARBA" id="ARBA00012744"/>
    </source>
</evidence>
<evidence type="ECO:0000313" key="10">
    <source>
        <dbReference type="EMBL" id="HIQ81566.1"/>
    </source>
</evidence>
<dbReference type="InterPro" id="IPR017853">
    <property type="entry name" value="GH"/>
</dbReference>
<protein>
    <recommendedName>
        <fullName evidence="3">beta-glucosidase</fullName>
        <ecNumber evidence="3">3.2.1.21</ecNumber>
    </recommendedName>
</protein>
<sequence length="623" mass="66364">MKRIFCLVLCLLLALPALALGEEAAYEQPELAADSVEIIDVDGYQFKDLNKNGALDPYEDWRLSAEERTADLLSQMTNEEKAAQMLHMTLVTLKESWFNELNVGFVLAYTYLSEGVEAAVEKGNEVQALSEASRLGIPVVFSMDSVIGASWIDGTTILPDQITMAAAGDVELVRELTDMQRREMKALGIRMSLSPVADIATDPRWGRVQECFGEDAELAAQMVVAAIEGLQNGNALTEESVMACVKHFPGSGPQTAGVDGTPLVYDDETFQMHLGVFKAAIEAGAASIMPYGYSTVPYLGGDAVENYAHESSVVMTDLLRGELGYTGIIQTDWGLNHTAAALAGADALGGAGQREASKLVENLTDEQFDDKVGRLLKAKFEMGLFENPYVSLEEAQATVGTQENYDLVKRAAAEALTLVKYENVSPLSGRKIVVAGSLAEDANALSSGWKIETHAGNSILAGLQAEAGAENVAYIGDDVSKIAETCDADTTVVVVIGEASGTHEPAWGTSTLEFPDEQADLIAALGESEAQVVAVVLMNRPYVMTDVVNACDAVLLAYRPGMTAGAEAVAEALLGLAPISGATPFQIPASMDQVLLQREDAAKDITDPLFDYGFGIEVASFGE</sequence>
<dbReference type="InterPro" id="IPR001764">
    <property type="entry name" value="Glyco_hydro_3_N"/>
</dbReference>
<evidence type="ECO:0000259" key="9">
    <source>
        <dbReference type="Pfam" id="PF01915"/>
    </source>
</evidence>
<dbReference type="EMBL" id="DVFZ01000007">
    <property type="protein sequence ID" value="HIQ81566.1"/>
    <property type="molecule type" value="Genomic_DNA"/>
</dbReference>
<comment type="similarity">
    <text evidence="2">Belongs to the glycosyl hydrolase 3 family.</text>
</comment>
<dbReference type="AlphaFoldDB" id="A0A9D0ZJU3"/>
<dbReference type="PANTHER" id="PTHR30620">
    <property type="entry name" value="PERIPLASMIC BETA-GLUCOSIDASE-RELATED"/>
    <property type="match status" value="1"/>
</dbReference>
<dbReference type="PRINTS" id="PR00133">
    <property type="entry name" value="GLHYDRLASE3"/>
</dbReference>
<keyword evidence="6" id="KW-0326">Glycosidase</keyword>
<evidence type="ECO:0000256" key="7">
    <source>
        <dbReference type="SAM" id="SignalP"/>
    </source>
</evidence>
<feature type="domain" description="Glycoside hydrolase family 3 C-terminal" evidence="9">
    <location>
        <begin position="417"/>
        <end position="616"/>
    </location>
</feature>
<dbReference type="InterPro" id="IPR036881">
    <property type="entry name" value="Glyco_hydro_3_C_sf"/>
</dbReference>
<dbReference type="InterPro" id="IPR051915">
    <property type="entry name" value="Cellulose_Degrad_GH3"/>
</dbReference>
<dbReference type="SUPFAM" id="SSF52279">
    <property type="entry name" value="Beta-D-glucan exohydrolase, C-terminal domain"/>
    <property type="match status" value="1"/>
</dbReference>